<dbReference type="RefSeq" id="WP_336586080.1">
    <property type="nucleotide sequence ID" value="NZ_JBBAXC010000004.1"/>
</dbReference>
<name>A0ABU8HBG4_9BACI</name>
<dbReference type="Gene3D" id="3.40.50.450">
    <property type="match status" value="1"/>
</dbReference>
<protein>
    <submittedName>
        <fullName evidence="1">Group-specific protein</fullName>
    </submittedName>
</protein>
<evidence type="ECO:0000313" key="1">
    <source>
        <dbReference type="EMBL" id="MEI5906645.1"/>
    </source>
</evidence>
<comment type="caution">
    <text evidence="1">The sequence shown here is derived from an EMBL/GenBank/DDBJ whole genome shotgun (WGS) entry which is preliminary data.</text>
</comment>
<reference evidence="1 2" key="1">
    <citation type="journal article" date="2018" name="J. Microbiol.">
        <title>Bacillus spongiae sp. nov., isolated from sponge of Jeju Island.</title>
        <authorList>
            <person name="Lee G.E."/>
            <person name="Im W.T."/>
            <person name="Park J.S."/>
        </authorList>
    </citation>
    <scope>NUCLEOTIDE SEQUENCE [LARGE SCALE GENOMIC DNA]</scope>
    <source>
        <strain evidence="1 2">135PIL107-10</strain>
    </source>
</reference>
<gene>
    <name evidence="1" type="ORF">WAK64_06190</name>
</gene>
<keyword evidence="2" id="KW-1185">Reference proteome</keyword>
<sequence>MKFYVASSFQNKEQVRYVCKKLKDRGFIHTYDWTINERVSTLEELTFIGEKEKNAVMEAEIVIVLLPAGKGSHIEFGIALGQDKKIYLFSPNDEVNNVETTSTFYHLPQVEKCTGTIDELIEVVCSKSNLSVN</sequence>
<dbReference type="EMBL" id="JBBAXC010000004">
    <property type="protein sequence ID" value="MEI5906645.1"/>
    <property type="molecule type" value="Genomic_DNA"/>
</dbReference>
<evidence type="ECO:0000313" key="2">
    <source>
        <dbReference type="Proteomes" id="UP001312865"/>
    </source>
</evidence>
<organism evidence="1 2">
    <name type="scientific">Bacillus spongiae</name>
    <dbReference type="NCBI Taxonomy" id="2683610"/>
    <lineage>
        <taxon>Bacteria</taxon>
        <taxon>Bacillati</taxon>
        <taxon>Bacillota</taxon>
        <taxon>Bacilli</taxon>
        <taxon>Bacillales</taxon>
        <taxon>Bacillaceae</taxon>
        <taxon>Bacillus</taxon>
    </lineage>
</organism>
<dbReference type="SUPFAM" id="SSF52309">
    <property type="entry name" value="N-(deoxy)ribosyltransferase-like"/>
    <property type="match status" value="1"/>
</dbReference>
<proteinExistence type="predicted"/>
<accession>A0ABU8HBG4</accession>
<dbReference type="Proteomes" id="UP001312865">
    <property type="component" value="Unassembled WGS sequence"/>
</dbReference>